<organism evidence="1">
    <name type="scientific">marine sediment metagenome</name>
    <dbReference type="NCBI Taxonomy" id="412755"/>
    <lineage>
        <taxon>unclassified sequences</taxon>
        <taxon>metagenomes</taxon>
        <taxon>ecological metagenomes</taxon>
    </lineage>
</organism>
<evidence type="ECO:0000313" key="1">
    <source>
        <dbReference type="EMBL" id="GAI60273.1"/>
    </source>
</evidence>
<dbReference type="AlphaFoldDB" id="X1PWJ2"/>
<protein>
    <submittedName>
        <fullName evidence="1">Uncharacterized protein</fullName>
    </submittedName>
</protein>
<name>X1PWJ2_9ZZZZ</name>
<accession>X1PWJ2</accession>
<dbReference type="EMBL" id="BARW01004140">
    <property type="protein sequence ID" value="GAI60273.1"/>
    <property type="molecule type" value="Genomic_DNA"/>
</dbReference>
<comment type="caution">
    <text evidence="1">The sequence shown here is derived from an EMBL/GenBank/DDBJ whole genome shotgun (WGS) entry which is preliminary data.</text>
</comment>
<gene>
    <name evidence="1" type="ORF">S12H4_09941</name>
</gene>
<reference evidence="1" key="1">
    <citation type="journal article" date="2014" name="Front. Microbiol.">
        <title>High frequency of phylogenetically diverse reductive dehalogenase-homologous genes in deep subseafloor sedimentary metagenomes.</title>
        <authorList>
            <person name="Kawai M."/>
            <person name="Futagami T."/>
            <person name="Toyoda A."/>
            <person name="Takaki Y."/>
            <person name="Nishi S."/>
            <person name="Hori S."/>
            <person name="Arai W."/>
            <person name="Tsubouchi T."/>
            <person name="Morono Y."/>
            <person name="Uchiyama I."/>
            <person name="Ito T."/>
            <person name="Fujiyama A."/>
            <person name="Inagaki F."/>
            <person name="Takami H."/>
        </authorList>
    </citation>
    <scope>NUCLEOTIDE SEQUENCE</scope>
    <source>
        <strain evidence="1">Expedition CK06-06</strain>
    </source>
</reference>
<sequence length="54" mass="6546">MTYQEKLDWLRKIFSNDPRVRAEAMNAKIPQPLFEFQDDLATALKELEHDRRRN</sequence>
<proteinExistence type="predicted"/>